<dbReference type="AlphaFoldDB" id="A0A395M1L7"/>
<dbReference type="PANTHER" id="PTHR45947:SF3">
    <property type="entry name" value="SULFOQUINOVOSYL TRANSFERASE SQD2"/>
    <property type="match status" value="1"/>
</dbReference>
<dbReference type="InterPro" id="IPR001296">
    <property type="entry name" value="Glyco_trans_1"/>
</dbReference>
<evidence type="ECO:0000313" key="3">
    <source>
        <dbReference type="Proteomes" id="UP000266389"/>
    </source>
</evidence>
<proteinExistence type="predicted"/>
<dbReference type="Proteomes" id="UP000266389">
    <property type="component" value="Unassembled WGS sequence"/>
</dbReference>
<protein>
    <submittedName>
        <fullName evidence="2">Glycosyltransferase family 1 protein</fullName>
    </submittedName>
</protein>
<evidence type="ECO:0000259" key="1">
    <source>
        <dbReference type="Pfam" id="PF00534"/>
    </source>
</evidence>
<organism evidence="2 3">
    <name type="scientific">Candidatus Thermochlorobacter aerophilus</name>
    <dbReference type="NCBI Taxonomy" id="1868324"/>
    <lineage>
        <taxon>Bacteria</taxon>
        <taxon>Pseudomonadati</taxon>
        <taxon>Chlorobiota</taxon>
        <taxon>Chlorobiia</taxon>
        <taxon>Chlorobiales</taxon>
        <taxon>Candidatus Thermochlorobacteriaceae</taxon>
        <taxon>Candidatus Thermochlorobacter</taxon>
    </lineage>
</organism>
<dbReference type="PANTHER" id="PTHR45947">
    <property type="entry name" value="SULFOQUINOVOSYL TRANSFERASE SQD2"/>
    <property type="match status" value="1"/>
</dbReference>
<dbReference type="InterPro" id="IPR050194">
    <property type="entry name" value="Glycosyltransferase_grp1"/>
</dbReference>
<name>A0A395M1L7_9BACT</name>
<feature type="domain" description="Glycosyl transferase family 1" evidence="1">
    <location>
        <begin position="3"/>
        <end position="94"/>
    </location>
</feature>
<reference evidence="2 3" key="1">
    <citation type="journal article" date="2011" name="ISME J.">
        <title>Community ecology of hot spring cyanobacterial mats: predominant populations and their functional potential.</title>
        <authorList>
            <person name="Klatt C.G."/>
            <person name="Wood J.M."/>
            <person name="Rusch D.B."/>
            <person name="Bateson M.M."/>
            <person name="Hamamura N."/>
            <person name="Heidelberg J.F."/>
            <person name="Grossman A.R."/>
            <person name="Bhaya D."/>
            <person name="Cohan F.M."/>
            <person name="Kuhl M."/>
            <person name="Bryant D.A."/>
            <person name="Ward D.M."/>
        </authorList>
    </citation>
    <scope>NUCLEOTIDE SEQUENCE [LARGE SCALE GENOMIC DNA]</scope>
    <source>
        <strain evidence="2">OS</strain>
    </source>
</reference>
<dbReference type="Gene3D" id="3.40.50.2000">
    <property type="entry name" value="Glycogen Phosphorylase B"/>
    <property type="match status" value="1"/>
</dbReference>
<feature type="non-terminal residue" evidence="2">
    <location>
        <position position="1"/>
    </location>
</feature>
<evidence type="ECO:0000313" key="2">
    <source>
        <dbReference type="EMBL" id="RFM24660.1"/>
    </source>
</evidence>
<dbReference type="SUPFAM" id="SSF53756">
    <property type="entry name" value="UDP-Glycosyltransferase/glycogen phosphorylase"/>
    <property type="match status" value="1"/>
</dbReference>
<dbReference type="GO" id="GO:0016757">
    <property type="term" value="F:glycosyltransferase activity"/>
    <property type="evidence" value="ECO:0007669"/>
    <property type="project" value="InterPro"/>
</dbReference>
<sequence>ELAKRLPKVKFVVAGLRGAALKVAHEQAKGVHNCKVIPGPLSLGRELKPLYEQASAYCQFSLSETFGVAVVEAMACGAMPIISPNGALPEIAGKVGKIVRQLDEAEQAVMQSFSLSPSERREIAKHAENFSLEKRAKKFEAVISELTATHNNSE</sequence>
<keyword evidence="2" id="KW-0808">Transferase</keyword>
<dbReference type="Pfam" id="PF00534">
    <property type="entry name" value="Glycos_transf_1"/>
    <property type="match status" value="1"/>
</dbReference>
<dbReference type="EMBL" id="PHFL01000030">
    <property type="protein sequence ID" value="RFM24660.1"/>
    <property type="molecule type" value="Genomic_DNA"/>
</dbReference>
<comment type="caution">
    <text evidence="2">The sequence shown here is derived from an EMBL/GenBank/DDBJ whole genome shotgun (WGS) entry which is preliminary data.</text>
</comment>
<accession>A0A395M1L7</accession>
<gene>
    <name evidence="2" type="ORF">D0433_04470</name>
</gene>